<dbReference type="AlphaFoldDB" id="A0A4Q8LSM4"/>
<evidence type="ECO:0000313" key="3">
    <source>
        <dbReference type="Proteomes" id="UP000292087"/>
    </source>
</evidence>
<proteinExistence type="predicted"/>
<reference evidence="2 3" key="1">
    <citation type="submission" date="2019-02" db="EMBL/GenBank/DDBJ databases">
        <title>WGS of Pseudoxanthomonas species novum from clinical isolates.</title>
        <authorList>
            <person name="Bernier A.-M."/>
            <person name="Bernard K."/>
            <person name="Vachon A."/>
        </authorList>
    </citation>
    <scope>NUCLEOTIDE SEQUENCE [LARGE SCALE GENOMIC DNA]</scope>
    <source>
        <strain evidence="2 3">NML140781</strain>
    </source>
</reference>
<gene>
    <name evidence="2" type="ORF">EA656_14905</name>
</gene>
<sequence length="128" mass="14152">MLQSEEYGALSGNAAKLLTQIASTYNGKNNGDLSIGWKDYSTRFKWVSKATLEKARKELDEAGFILLTKHGFQRRPHLYALTWHGIDSCPGKDLEVPPGPPRNCWRKTVPAPQNLNSHAPFSGAQDAA</sequence>
<comment type="caution">
    <text evidence="2">The sequence shown here is derived from an EMBL/GenBank/DDBJ whole genome shotgun (WGS) entry which is preliminary data.</text>
</comment>
<feature type="region of interest" description="Disordered" evidence="1">
    <location>
        <begin position="109"/>
        <end position="128"/>
    </location>
</feature>
<evidence type="ECO:0000256" key="1">
    <source>
        <dbReference type="SAM" id="MobiDB-lite"/>
    </source>
</evidence>
<evidence type="ECO:0008006" key="4">
    <source>
        <dbReference type="Google" id="ProtNLM"/>
    </source>
</evidence>
<dbReference type="EMBL" id="SHMF01000004">
    <property type="protein sequence ID" value="TAA33725.1"/>
    <property type="molecule type" value="Genomic_DNA"/>
</dbReference>
<dbReference type="RefSeq" id="WP_130524350.1">
    <property type="nucleotide sequence ID" value="NZ_CP095475.1"/>
</dbReference>
<dbReference type="Proteomes" id="UP000292087">
    <property type="component" value="Unassembled WGS sequence"/>
</dbReference>
<protein>
    <recommendedName>
        <fullName evidence="4">Replication protein</fullName>
    </recommendedName>
</protein>
<evidence type="ECO:0000313" key="2">
    <source>
        <dbReference type="EMBL" id="TAA33725.1"/>
    </source>
</evidence>
<organism evidence="2 3">
    <name type="scientific">Pseudoxanthomonas winnipegensis</name>
    <dbReference type="NCBI Taxonomy" id="2480810"/>
    <lineage>
        <taxon>Bacteria</taxon>
        <taxon>Pseudomonadati</taxon>
        <taxon>Pseudomonadota</taxon>
        <taxon>Gammaproteobacteria</taxon>
        <taxon>Lysobacterales</taxon>
        <taxon>Lysobacteraceae</taxon>
        <taxon>Pseudoxanthomonas</taxon>
    </lineage>
</organism>
<name>A0A4Q8LSM4_9GAMM</name>
<accession>A0A4Q8LSM4</accession>
<dbReference type="GeneID" id="93830219"/>